<dbReference type="PANTHER" id="PTHR30055">
    <property type="entry name" value="HTH-TYPE TRANSCRIPTIONAL REGULATOR RUTR"/>
    <property type="match status" value="1"/>
</dbReference>
<evidence type="ECO:0000256" key="4">
    <source>
        <dbReference type="PROSITE-ProRule" id="PRU00335"/>
    </source>
</evidence>
<organism evidence="6 7">
    <name type="scientific">Solimonas terrae</name>
    <dbReference type="NCBI Taxonomy" id="1396819"/>
    <lineage>
        <taxon>Bacteria</taxon>
        <taxon>Pseudomonadati</taxon>
        <taxon>Pseudomonadota</taxon>
        <taxon>Gammaproteobacteria</taxon>
        <taxon>Nevskiales</taxon>
        <taxon>Nevskiaceae</taxon>
        <taxon>Solimonas</taxon>
    </lineage>
</organism>
<dbReference type="InterPro" id="IPR050109">
    <property type="entry name" value="HTH-type_TetR-like_transc_reg"/>
</dbReference>
<feature type="DNA-binding region" description="H-T-H motif" evidence="4">
    <location>
        <begin position="52"/>
        <end position="71"/>
    </location>
</feature>
<accession>A0A6M2BMS3</accession>
<dbReference type="InterPro" id="IPR001647">
    <property type="entry name" value="HTH_TetR"/>
</dbReference>
<name>A0A6M2BMS3_9GAMM</name>
<keyword evidence="1" id="KW-0805">Transcription regulation</keyword>
<dbReference type="PANTHER" id="PTHR30055:SF234">
    <property type="entry name" value="HTH-TYPE TRANSCRIPTIONAL REGULATOR BETI"/>
    <property type="match status" value="1"/>
</dbReference>
<dbReference type="RefSeq" id="WP_166250742.1">
    <property type="nucleotide sequence ID" value="NZ_JAAMOW010000001.1"/>
</dbReference>
<keyword evidence="2 4" id="KW-0238">DNA-binding</keyword>
<comment type="caution">
    <text evidence="6">The sequence shown here is derived from an EMBL/GenBank/DDBJ whole genome shotgun (WGS) entry which is preliminary data.</text>
</comment>
<evidence type="ECO:0000259" key="5">
    <source>
        <dbReference type="PROSITE" id="PS50977"/>
    </source>
</evidence>
<reference evidence="6 7" key="1">
    <citation type="journal article" date="2014" name="Int. J. Syst. Evol. Microbiol.">
        <title>Solimonas terrae sp. nov., isolated from soil.</title>
        <authorList>
            <person name="Kim S.J."/>
            <person name="Moon J.Y."/>
            <person name="Weon H.Y."/>
            <person name="Ahn J.H."/>
            <person name="Chen W.M."/>
            <person name="Kwon S.W."/>
        </authorList>
    </citation>
    <scope>NUCLEOTIDE SEQUENCE [LARGE SCALE GENOMIC DNA]</scope>
    <source>
        <strain evidence="6 7">KIS83-12</strain>
    </source>
</reference>
<dbReference type="AlphaFoldDB" id="A0A6M2BMS3"/>
<dbReference type="InterPro" id="IPR009057">
    <property type="entry name" value="Homeodomain-like_sf"/>
</dbReference>
<evidence type="ECO:0000256" key="3">
    <source>
        <dbReference type="ARBA" id="ARBA00023163"/>
    </source>
</evidence>
<dbReference type="GO" id="GO:0003700">
    <property type="term" value="F:DNA-binding transcription factor activity"/>
    <property type="evidence" value="ECO:0007669"/>
    <property type="project" value="TreeGrafter"/>
</dbReference>
<dbReference type="Pfam" id="PF00440">
    <property type="entry name" value="TetR_N"/>
    <property type="match status" value="1"/>
</dbReference>
<gene>
    <name evidence="6" type="ORF">G7Y85_00950</name>
</gene>
<evidence type="ECO:0000256" key="2">
    <source>
        <dbReference type="ARBA" id="ARBA00023125"/>
    </source>
</evidence>
<feature type="domain" description="HTH tetR-type" evidence="5">
    <location>
        <begin position="29"/>
        <end position="89"/>
    </location>
</feature>
<keyword evidence="3" id="KW-0804">Transcription</keyword>
<dbReference type="EMBL" id="JAAMOW010000001">
    <property type="protein sequence ID" value="NGY03323.1"/>
    <property type="molecule type" value="Genomic_DNA"/>
</dbReference>
<dbReference type="PROSITE" id="PS50977">
    <property type="entry name" value="HTH_TETR_2"/>
    <property type="match status" value="1"/>
</dbReference>
<keyword evidence="7" id="KW-1185">Reference proteome</keyword>
<protein>
    <submittedName>
        <fullName evidence="6">TetR/AcrR family transcriptional regulator</fullName>
    </submittedName>
</protein>
<evidence type="ECO:0000313" key="6">
    <source>
        <dbReference type="EMBL" id="NGY03323.1"/>
    </source>
</evidence>
<dbReference type="SUPFAM" id="SSF46689">
    <property type="entry name" value="Homeodomain-like"/>
    <property type="match status" value="1"/>
</dbReference>
<evidence type="ECO:0000256" key="1">
    <source>
        <dbReference type="ARBA" id="ARBA00023015"/>
    </source>
</evidence>
<dbReference type="GO" id="GO:0000976">
    <property type="term" value="F:transcription cis-regulatory region binding"/>
    <property type="evidence" value="ECO:0007669"/>
    <property type="project" value="TreeGrafter"/>
</dbReference>
<dbReference type="Proteomes" id="UP000472676">
    <property type="component" value="Unassembled WGS sequence"/>
</dbReference>
<evidence type="ECO:0000313" key="7">
    <source>
        <dbReference type="Proteomes" id="UP000472676"/>
    </source>
</evidence>
<proteinExistence type="predicted"/>
<dbReference type="Gene3D" id="1.10.357.10">
    <property type="entry name" value="Tetracycline Repressor, domain 2"/>
    <property type="match status" value="1"/>
</dbReference>
<sequence length="217" mass="23981">MAASRRNSAVPVKPVVVRADPARPGRPRKLTHEQIIRAALTLIERDGFAALSTRSLARELGITGSTLYNYVERVEDIEVEVLRIITSDIPLPTAKTGPALRAEFLNHLLAVRRLVLKHPRVPFPEYDSPSWNLLNEINAKWYAALAPFVPQPHLVVLAYSALISNVVASAERERISGPVVRQPKSAQPYLRDVKLETVEVVLGLLIDQLLPGLGASR</sequence>